<keyword evidence="2" id="KW-1185">Reference proteome</keyword>
<sequence>MGLPLLIRKPPGTLFSWEKNEWYRKHGYNLPFDTFLISQWTCLFILDASFFYFLTHFLTVYENVEPPSLDFESLKLTLSQIEQGYINPYTTWSSVVMAFFTTLVKVLSVTTSMIDTEDPVVAKERGKTPRSPTYIRRYGAPVIDVYSGVCNICKVKVLDSTRHCVLNLTTIEYLNLRVKNSRRSVFDSDDDDYSDDDDFYYSDSEESDINLSTVRKRSLRVHPQWFGYSLYRKSVLKTRRTWIKTMRLFNPNYKYRRLNATKNNCCIPSRGRGLLPTRLRRKDAKRDDRLRTRDDVNMEEFLATKTLRPIMNMDGEDVDEPDYDDDMGLDFTGLDVSEIEDDLNTKKIETKPRISKAARLLDLPEEEALIQIQQQQRLGTIELKEESALYEL</sequence>
<evidence type="ECO:0000313" key="2">
    <source>
        <dbReference type="Proteomes" id="UP001473302"/>
    </source>
</evidence>
<accession>A0ABP9Z2U9</accession>
<comment type="caution">
    <text evidence="1">The sequence shown here is derived from an EMBL/GenBank/DDBJ whole genome shotgun (WGS) entry which is preliminary data.</text>
</comment>
<protein>
    <submittedName>
        <fullName evidence="1">Uncharacterized protein</fullName>
    </submittedName>
</protein>
<organism evidence="1 2">
    <name type="scientific">Mucor flavus</name>
    <dbReference type="NCBI Taxonomy" id="439312"/>
    <lineage>
        <taxon>Eukaryota</taxon>
        <taxon>Fungi</taxon>
        <taxon>Fungi incertae sedis</taxon>
        <taxon>Mucoromycota</taxon>
        <taxon>Mucoromycotina</taxon>
        <taxon>Mucoromycetes</taxon>
        <taxon>Mucorales</taxon>
        <taxon>Mucorineae</taxon>
        <taxon>Mucoraceae</taxon>
        <taxon>Mucor</taxon>
    </lineage>
</organism>
<evidence type="ECO:0000313" key="1">
    <source>
        <dbReference type="EMBL" id="GAA5813434.1"/>
    </source>
</evidence>
<reference evidence="1 2" key="1">
    <citation type="submission" date="2024-04" db="EMBL/GenBank/DDBJ databases">
        <title>genome sequences of Mucor flavus KT1a and Helicostylum pulchrum KT1b strains isolated from the surface of a dry-aged beef.</title>
        <authorList>
            <person name="Toyotome T."/>
            <person name="Hosono M."/>
            <person name="Torimaru M."/>
            <person name="Fukuda K."/>
            <person name="Mikami N."/>
        </authorList>
    </citation>
    <scope>NUCLEOTIDE SEQUENCE [LARGE SCALE GENOMIC DNA]</scope>
    <source>
        <strain evidence="1 2">KT1a</strain>
    </source>
</reference>
<proteinExistence type="predicted"/>
<name>A0ABP9Z2U9_9FUNG</name>
<gene>
    <name evidence="1" type="ORF">MFLAVUS_006912</name>
</gene>
<dbReference type="Proteomes" id="UP001473302">
    <property type="component" value="Unassembled WGS sequence"/>
</dbReference>
<dbReference type="EMBL" id="BAABUK010000017">
    <property type="protein sequence ID" value="GAA5813434.1"/>
    <property type="molecule type" value="Genomic_DNA"/>
</dbReference>